<evidence type="ECO:0000313" key="1">
    <source>
        <dbReference type="EMBL" id="EMS81193.1"/>
    </source>
</evidence>
<dbReference type="RefSeq" id="WP_006963861.1">
    <property type="nucleotide sequence ID" value="NZ_APJX01000001.1"/>
</dbReference>
<name>S0G1L4_9BACT</name>
<organism evidence="1 2">
    <name type="scientific">Desulfotignum phosphitoxidans DSM 13687</name>
    <dbReference type="NCBI Taxonomy" id="1286635"/>
    <lineage>
        <taxon>Bacteria</taxon>
        <taxon>Pseudomonadati</taxon>
        <taxon>Thermodesulfobacteriota</taxon>
        <taxon>Desulfobacteria</taxon>
        <taxon>Desulfobacterales</taxon>
        <taxon>Desulfobacteraceae</taxon>
        <taxon>Desulfotignum</taxon>
    </lineage>
</organism>
<dbReference type="AlphaFoldDB" id="S0G1L4"/>
<dbReference type="Proteomes" id="UP000014216">
    <property type="component" value="Unassembled WGS sequence"/>
</dbReference>
<protein>
    <submittedName>
        <fullName evidence="1">Uncharacterized protein</fullName>
    </submittedName>
</protein>
<sequence>MDLDIKIFRMHGLGIPQDRIAKRLGLARTSFQYHLPKMAALPNSAKADLSWAKTIDMQAFH</sequence>
<gene>
    <name evidence="1" type="ORF">Dpo_1c03320</name>
</gene>
<comment type="caution">
    <text evidence="1">The sequence shown here is derived from an EMBL/GenBank/DDBJ whole genome shotgun (WGS) entry which is preliminary data.</text>
</comment>
<evidence type="ECO:0000313" key="2">
    <source>
        <dbReference type="Proteomes" id="UP000014216"/>
    </source>
</evidence>
<proteinExistence type="predicted"/>
<dbReference type="EMBL" id="APJX01000001">
    <property type="protein sequence ID" value="EMS81193.1"/>
    <property type="molecule type" value="Genomic_DNA"/>
</dbReference>
<reference evidence="1 2" key="1">
    <citation type="journal article" date="2013" name="Genome Announc.">
        <title>Draft Genome Sequence of Desulfotignum phosphitoxidans DSM 13687 Strain FiPS-3.</title>
        <authorList>
            <person name="Poehlein A."/>
            <person name="Daniel R."/>
            <person name="Simeonova D.D."/>
        </authorList>
    </citation>
    <scope>NUCLEOTIDE SEQUENCE [LARGE SCALE GENOMIC DNA]</scope>
    <source>
        <strain evidence="1 2">DSM 13687</strain>
    </source>
</reference>
<keyword evidence="2" id="KW-1185">Reference proteome</keyword>
<accession>S0G1L4</accession>